<feature type="transmembrane region" description="Helical" evidence="12">
    <location>
        <begin position="186"/>
        <end position="204"/>
    </location>
</feature>
<evidence type="ECO:0000256" key="1">
    <source>
        <dbReference type="ARBA" id="ARBA00004651"/>
    </source>
</evidence>
<dbReference type="Pfam" id="PF02378">
    <property type="entry name" value="PTS_EIIC"/>
    <property type="match status" value="1"/>
</dbReference>
<evidence type="ECO:0000313" key="15">
    <source>
        <dbReference type="EMBL" id="OUP52912.1"/>
    </source>
</evidence>
<evidence type="ECO:0000313" key="17">
    <source>
        <dbReference type="Proteomes" id="UP000195326"/>
    </source>
</evidence>
<dbReference type="EMBL" id="NFKK01000006">
    <property type="protein sequence ID" value="OUP52912.1"/>
    <property type="molecule type" value="Genomic_DNA"/>
</dbReference>
<dbReference type="GO" id="GO:0009401">
    <property type="term" value="P:phosphoenolpyruvate-dependent sugar phosphotransferase system"/>
    <property type="evidence" value="ECO:0007669"/>
    <property type="project" value="UniProtKB-KW"/>
</dbReference>
<evidence type="ECO:0000256" key="11">
    <source>
        <dbReference type="PROSITE-ProRule" id="PRU00421"/>
    </source>
</evidence>
<dbReference type="InterPro" id="IPR010973">
    <property type="entry name" value="PTS_IIBC_sucr"/>
</dbReference>
<feature type="transmembrane region" description="Helical" evidence="12">
    <location>
        <begin position="285"/>
        <end position="304"/>
    </location>
</feature>
<dbReference type="Proteomes" id="UP000195326">
    <property type="component" value="Unassembled WGS sequence"/>
</dbReference>
<feature type="transmembrane region" description="Helical" evidence="12">
    <location>
        <begin position="395"/>
        <end position="414"/>
    </location>
</feature>
<keyword evidence="3" id="KW-1003">Cell membrane</keyword>
<feature type="transmembrane region" description="Helical" evidence="12">
    <location>
        <begin position="113"/>
        <end position="134"/>
    </location>
</feature>
<feature type="transmembrane region" description="Helical" evidence="12">
    <location>
        <begin position="224"/>
        <end position="242"/>
    </location>
</feature>
<proteinExistence type="predicted"/>
<evidence type="ECO:0000259" key="14">
    <source>
        <dbReference type="PROSITE" id="PS51103"/>
    </source>
</evidence>
<feature type="domain" description="PTS EIIB type-1" evidence="13">
    <location>
        <begin position="4"/>
        <end position="87"/>
    </location>
</feature>
<evidence type="ECO:0000256" key="5">
    <source>
        <dbReference type="ARBA" id="ARBA00022679"/>
    </source>
</evidence>
<dbReference type="FunFam" id="3.30.1360.60:FF:000001">
    <property type="entry name" value="PTS system glucose-specific IIBC component PtsG"/>
    <property type="match status" value="1"/>
</dbReference>
<keyword evidence="6" id="KW-0598">Phosphotransferase system</keyword>
<dbReference type="AlphaFoldDB" id="A0A1Y4LFL3"/>
<organism evidence="15 18">
    <name type="scientific">Butyricicoccus pullicaecorum</name>
    <dbReference type="NCBI Taxonomy" id="501571"/>
    <lineage>
        <taxon>Bacteria</taxon>
        <taxon>Bacillati</taxon>
        <taxon>Bacillota</taxon>
        <taxon>Clostridia</taxon>
        <taxon>Eubacteriales</taxon>
        <taxon>Butyricicoccaceae</taxon>
        <taxon>Butyricicoccus</taxon>
    </lineage>
</organism>
<keyword evidence="8" id="KW-0418">Kinase</keyword>
<dbReference type="GO" id="GO:0005886">
    <property type="term" value="C:plasma membrane"/>
    <property type="evidence" value="ECO:0007669"/>
    <property type="project" value="UniProtKB-SubCell"/>
</dbReference>
<sequence length="466" mass="49999">MSEKELAQHIIRLVGGKENIASVQHCATRLRIVVHDKDKINVKEVENLDKVKGSFFNAGQYQIILGTGLVNRVYDEAMTQLNLAAESPVPEDTTSKPVYGNKFQRAIRMFSDVFVPIIPVLVATGLFMGLRGLLTQEAVLGVFGMTPDDIPNQLLLFTQILTDTAFAFLPALVCWSTFKNFGGSPVIGIVLGLMLVSNSLPSAYDVGSGAAEPLVFFGFIKVAGYQGSVLPAFATGVLTAKFEKWLRKRVPDAIDLIVTPFVTLVVGIVLALFVLGPILHTVENVVLYAVEGLLTLPFGIGGLLYGSFGQLLGIFGIHHILNFLEISMLANDGWNYLNPIGTCGNVAQAGAVLAVAIKALSAKTKQVAYPSCLSALLGITEPAVFGVNLRFVKPFIMAMIGGGCGGFLASLLGLRATGMSITGIPGTLLYLNEQLPFYILVNVVAFAVAFVLTYFFGFHSKMENQA</sequence>
<evidence type="ECO:0000256" key="6">
    <source>
        <dbReference type="ARBA" id="ARBA00022683"/>
    </source>
</evidence>
<evidence type="ECO:0000256" key="3">
    <source>
        <dbReference type="ARBA" id="ARBA00022475"/>
    </source>
</evidence>
<protein>
    <submittedName>
        <fullName evidence="15">PTS sugar transporter subunit IIA</fullName>
    </submittedName>
</protein>
<evidence type="ECO:0000256" key="9">
    <source>
        <dbReference type="ARBA" id="ARBA00022989"/>
    </source>
</evidence>
<evidence type="ECO:0000256" key="4">
    <source>
        <dbReference type="ARBA" id="ARBA00022597"/>
    </source>
</evidence>
<feature type="domain" description="PTS EIIC type-1" evidence="14">
    <location>
        <begin position="108"/>
        <end position="466"/>
    </location>
</feature>
<reference evidence="15" key="2">
    <citation type="journal article" date="2018" name="BMC Genomics">
        <title>Whole genome sequencing and function prediction of 133 gut anaerobes isolated from chicken caecum in pure cultures.</title>
        <authorList>
            <person name="Medvecky M."/>
            <person name="Cejkova D."/>
            <person name="Polansky O."/>
            <person name="Karasova D."/>
            <person name="Kubasova T."/>
            <person name="Cizek A."/>
            <person name="Rychlik I."/>
        </authorList>
    </citation>
    <scope>NUCLEOTIDE SEQUENCE</scope>
    <source>
        <strain evidence="16">An179</strain>
        <strain evidence="15">An180</strain>
    </source>
</reference>
<keyword evidence="5" id="KW-0808">Transferase</keyword>
<dbReference type="GO" id="GO:0015771">
    <property type="term" value="P:trehalose transport"/>
    <property type="evidence" value="ECO:0007669"/>
    <property type="project" value="TreeGrafter"/>
</dbReference>
<accession>A0A1Y4LFL3</accession>
<keyword evidence="4 15" id="KW-0762">Sugar transport</keyword>
<name>A0A1Y4LFL3_9FIRM</name>
<dbReference type="PANTHER" id="PTHR30175:SF7">
    <property type="entry name" value="NEGATIVE REGULATOR OF SACY ACTIVITY"/>
    <property type="match status" value="1"/>
</dbReference>
<dbReference type="InterPro" id="IPR013013">
    <property type="entry name" value="PTS_EIIC_1"/>
</dbReference>
<feature type="transmembrane region" description="Helical" evidence="12">
    <location>
        <begin position="336"/>
        <end position="360"/>
    </location>
</feature>
<dbReference type="CDD" id="cd00212">
    <property type="entry name" value="PTS_IIB_glc"/>
    <property type="match status" value="1"/>
</dbReference>
<dbReference type="STRING" id="501571.GCA_900143195_01428"/>
<keyword evidence="2" id="KW-0813">Transport</keyword>
<feature type="active site" description="Phosphocysteine intermediate; for EIIB activity" evidence="11">
    <location>
        <position position="26"/>
    </location>
</feature>
<evidence type="ECO:0000313" key="16">
    <source>
        <dbReference type="EMBL" id="OUP60381.1"/>
    </source>
</evidence>
<dbReference type="Gene3D" id="3.30.1360.60">
    <property type="entry name" value="Glucose permease domain IIB"/>
    <property type="match status" value="1"/>
</dbReference>
<dbReference type="InterPro" id="IPR036878">
    <property type="entry name" value="Glu_permease_IIB"/>
</dbReference>
<feature type="transmembrane region" description="Helical" evidence="12">
    <location>
        <begin position="254"/>
        <end position="279"/>
    </location>
</feature>
<evidence type="ECO:0000256" key="7">
    <source>
        <dbReference type="ARBA" id="ARBA00022692"/>
    </source>
</evidence>
<evidence type="ECO:0000256" key="12">
    <source>
        <dbReference type="SAM" id="Phobius"/>
    </source>
</evidence>
<keyword evidence="7 12" id="KW-0812">Transmembrane</keyword>
<feature type="transmembrane region" description="Helical" evidence="12">
    <location>
        <begin position="154"/>
        <end position="174"/>
    </location>
</feature>
<dbReference type="InterPro" id="IPR001996">
    <property type="entry name" value="PTS_IIB_1"/>
</dbReference>
<evidence type="ECO:0000256" key="2">
    <source>
        <dbReference type="ARBA" id="ARBA00022448"/>
    </source>
</evidence>
<evidence type="ECO:0000256" key="10">
    <source>
        <dbReference type="ARBA" id="ARBA00023136"/>
    </source>
</evidence>
<comment type="subcellular location">
    <subcellularLocation>
        <location evidence="1">Cell membrane</location>
        <topology evidence="1">Multi-pass membrane protein</topology>
    </subcellularLocation>
</comment>
<evidence type="ECO:0000259" key="13">
    <source>
        <dbReference type="PROSITE" id="PS51098"/>
    </source>
</evidence>
<evidence type="ECO:0000313" key="18">
    <source>
        <dbReference type="Proteomes" id="UP000195897"/>
    </source>
</evidence>
<dbReference type="PROSITE" id="PS01035">
    <property type="entry name" value="PTS_EIIB_TYPE_1_CYS"/>
    <property type="match status" value="1"/>
</dbReference>
<dbReference type="InterPro" id="IPR050558">
    <property type="entry name" value="PTS_Sugar-Specific_Components"/>
</dbReference>
<dbReference type="Proteomes" id="UP000195897">
    <property type="component" value="Unassembled WGS sequence"/>
</dbReference>
<dbReference type="GO" id="GO:0008982">
    <property type="term" value="F:protein-N(PI)-phosphohistidine-sugar phosphotransferase activity"/>
    <property type="evidence" value="ECO:0007669"/>
    <property type="project" value="InterPro"/>
</dbReference>
<feature type="transmembrane region" description="Helical" evidence="12">
    <location>
        <begin position="435"/>
        <end position="456"/>
    </location>
</feature>
<dbReference type="EMBL" id="NFKL01000002">
    <property type="protein sequence ID" value="OUP60381.1"/>
    <property type="molecule type" value="Genomic_DNA"/>
</dbReference>
<dbReference type="RefSeq" id="WP_087372183.1">
    <property type="nucleotide sequence ID" value="NZ_JBKTCX010000003.1"/>
</dbReference>
<dbReference type="NCBIfam" id="TIGR01996">
    <property type="entry name" value="PTS-II-BC-sucr"/>
    <property type="match status" value="1"/>
</dbReference>
<feature type="transmembrane region" description="Helical" evidence="12">
    <location>
        <begin position="367"/>
        <end position="389"/>
    </location>
</feature>
<dbReference type="SUPFAM" id="SSF55604">
    <property type="entry name" value="Glucose permease domain IIB"/>
    <property type="match status" value="1"/>
</dbReference>
<evidence type="ECO:0000256" key="8">
    <source>
        <dbReference type="ARBA" id="ARBA00022777"/>
    </source>
</evidence>
<dbReference type="PROSITE" id="PS51103">
    <property type="entry name" value="PTS_EIIC_TYPE_1"/>
    <property type="match status" value="1"/>
</dbReference>
<keyword evidence="9 12" id="KW-1133">Transmembrane helix</keyword>
<dbReference type="PROSITE" id="PS51098">
    <property type="entry name" value="PTS_EIIB_TYPE_1"/>
    <property type="match status" value="1"/>
</dbReference>
<reference evidence="17 18" key="1">
    <citation type="submission" date="2017-04" db="EMBL/GenBank/DDBJ databases">
        <title>Function of individual gut microbiota members based on whole genome sequencing of pure cultures obtained from chicken caecum.</title>
        <authorList>
            <person name="Medvecky M."/>
            <person name="Cejkova D."/>
            <person name="Polansky O."/>
            <person name="Karasova D."/>
            <person name="Kubasova T."/>
            <person name="Cizek A."/>
            <person name="Rychlik I."/>
        </authorList>
    </citation>
    <scope>NUCLEOTIDE SEQUENCE [LARGE SCALE GENOMIC DNA]</scope>
    <source>
        <strain evidence="17">An179</strain>
        <strain evidence="18">An180</strain>
    </source>
</reference>
<gene>
    <name evidence="16" type="ORF">B5F15_01365</name>
    <name evidence="15" type="ORF">B5F17_06660</name>
</gene>
<dbReference type="PANTHER" id="PTHR30175">
    <property type="entry name" value="PHOSPHOTRANSFERASE SYSTEM TRANSPORT PROTEIN"/>
    <property type="match status" value="1"/>
</dbReference>
<dbReference type="Pfam" id="PF00367">
    <property type="entry name" value="PTS_EIIB"/>
    <property type="match status" value="1"/>
</dbReference>
<dbReference type="GO" id="GO:0090589">
    <property type="term" value="F:protein-phosphocysteine-trehalose phosphotransferase system transporter activity"/>
    <property type="evidence" value="ECO:0007669"/>
    <property type="project" value="TreeGrafter"/>
</dbReference>
<comment type="caution">
    <text evidence="15">The sequence shown here is derived from an EMBL/GenBank/DDBJ whole genome shotgun (WGS) entry which is preliminary data.</text>
</comment>
<dbReference type="InterPro" id="IPR018113">
    <property type="entry name" value="PTrfase_EIIB_Cys"/>
</dbReference>
<dbReference type="GO" id="GO:0016301">
    <property type="term" value="F:kinase activity"/>
    <property type="evidence" value="ECO:0007669"/>
    <property type="project" value="UniProtKB-KW"/>
</dbReference>
<keyword evidence="10 12" id="KW-0472">Membrane</keyword>
<dbReference type="InterPro" id="IPR003352">
    <property type="entry name" value="PTS_EIIC"/>
</dbReference>